<reference evidence="10 11" key="1">
    <citation type="submission" date="2010-10" db="EMBL/GenBank/DDBJ databases">
        <title>Complete sequence of Frankia sp. EuI1c.</title>
        <authorList>
            <consortium name="US DOE Joint Genome Institute"/>
            <person name="Lucas S."/>
            <person name="Copeland A."/>
            <person name="Lapidus A."/>
            <person name="Cheng J.-F."/>
            <person name="Bruce D."/>
            <person name="Goodwin L."/>
            <person name="Pitluck S."/>
            <person name="Chertkov O."/>
            <person name="Detter J.C."/>
            <person name="Han C."/>
            <person name="Tapia R."/>
            <person name="Land M."/>
            <person name="Hauser L."/>
            <person name="Jeffries C."/>
            <person name="Kyrpides N."/>
            <person name="Ivanova N."/>
            <person name="Mikhailova N."/>
            <person name="Beauchemin N."/>
            <person name="Sen A."/>
            <person name="Sur S.A."/>
            <person name="Gtari M."/>
            <person name="Wall L."/>
            <person name="Tisa L."/>
            <person name="Woyke T."/>
        </authorList>
    </citation>
    <scope>NUCLEOTIDE SEQUENCE [LARGE SCALE GENOMIC DNA]</scope>
    <source>
        <strain evidence="11">DSM 45817 / CECT 9037 / EuI1c</strain>
    </source>
</reference>
<dbReference type="HOGENOM" id="CLU_003827_17_0_11"/>
<dbReference type="CDD" id="cd06185">
    <property type="entry name" value="PDR_like"/>
    <property type="match status" value="1"/>
</dbReference>
<dbReference type="OrthoDB" id="9796486at2"/>
<evidence type="ECO:0000313" key="11">
    <source>
        <dbReference type="Proteomes" id="UP000002484"/>
    </source>
</evidence>
<dbReference type="Gene3D" id="2.40.30.10">
    <property type="entry name" value="Translation factors"/>
    <property type="match status" value="1"/>
</dbReference>
<dbReference type="RefSeq" id="WP_013427743.1">
    <property type="nucleotide sequence ID" value="NC_014666.1"/>
</dbReference>
<evidence type="ECO:0000256" key="5">
    <source>
        <dbReference type="ARBA" id="ARBA00023002"/>
    </source>
</evidence>
<keyword evidence="7" id="KW-0411">Iron-sulfur</keyword>
<dbReference type="PANTHER" id="PTHR47354:SF1">
    <property type="entry name" value="CARNITINE MONOOXYGENASE REDUCTASE SUBUNIT"/>
    <property type="match status" value="1"/>
</dbReference>
<name>E3JB11_PSEI1</name>
<feature type="domain" description="2Fe-2S ferredoxin-type" evidence="8">
    <location>
        <begin position="235"/>
        <end position="320"/>
    </location>
</feature>
<dbReference type="InterPro" id="IPR012675">
    <property type="entry name" value="Beta-grasp_dom_sf"/>
</dbReference>
<dbReference type="PROSITE" id="PS51085">
    <property type="entry name" value="2FE2S_FER_2"/>
    <property type="match status" value="1"/>
</dbReference>
<dbReference type="eggNOG" id="COG1018">
    <property type="taxonomic scope" value="Bacteria"/>
</dbReference>
<dbReference type="GO" id="GO:0051537">
    <property type="term" value="F:2 iron, 2 sulfur cluster binding"/>
    <property type="evidence" value="ECO:0007669"/>
    <property type="project" value="UniProtKB-KW"/>
</dbReference>
<evidence type="ECO:0000256" key="6">
    <source>
        <dbReference type="ARBA" id="ARBA00023004"/>
    </source>
</evidence>
<evidence type="ECO:0000256" key="2">
    <source>
        <dbReference type="ARBA" id="ARBA00022630"/>
    </source>
</evidence>
<dbReference type="AlphaFoldDB" id="E3JB11"/>
<keyword evidence="11" id="KW-1185">Reference proteome</keyword>
<dbReference type="InterPro" id="IPR001041">
    <property type="entry name" value="2Fe-2S_ferredoxin-type"/>
</dbReference>
<dbReference type="STRING" id="298654.FraEuI1c_6662"/>
<dbReference type="PROSITE" id="PS51384">
    <property type="entry name" value="FAD_FR"/>
    <property type="match status" value="1"/>
</dbReference>
<dbReference type="EMBL" id="CP002299">
    <property type="protein sequence ID" value="ADP84632.1"/>
    <property type="molecule type" value="Genomic_DNA"/>
</dbReference>
<dbReference type="SUPFAM" id="SSF54292">
    <property type="entry name" value="2Fe-2S ferredoxin-like"/>
    <property type="match status" value="1"/>
</dbReference>
<dbReference type="CDD" id="cd00207">
    <property type="entry name" value="fer2"/>
    <property type="match status" value="1"/>
</dbReference>
<evidence type="ECO:0000259" key="8">
    <source>
        <dbReference type="PROSITE" id="PS51085"/>
    </source>
</evidence>
<evidence type="ECO:0000256" key="1">
    <source>
        <dbReference type="ARBA" id="ARBA00001974"/>
    </source>
</evidence>
<comment type="cofactor">
    <cofactor evidence="1">
        <name>FAD</name>
        <dbReference type="ChEBI" id="CHEBI:57692"/>
    </cofactor>
</comment>
<dbReference type="SUPFAM" id="SSF63380">
    <property type="entry name" value="Riboflavin synthase domain-like"/>
    <property type="match status" value="1"/>
</dbReference>
<dbReference type="SUPFAM" id="SSF52343">
    <property type="entry name" value="Ferredoxin reductase-like, C-terminal NADP-linked domain"/>
    <property type="match status" value="1"/>
</dbReference>
<dbReference type="PRINTS" id="PR00409">
    <property type="entry name" value="PHDIOXRDTASE"/>
</dbReference>
<dbReference type="InParanoid" id="E3JB11"/>
<dbReference type="InterPro" id="IPR017927">
    <property type="entry name" value="FAD-bd_FR_type"/>
</dbReference>
<evidence type="ECO:0000313" key="10">
    <source>
        <dbReference type="EMBL" id="ADP84632.1"/>
    </source>
</evidence>
<feature type="domain" description="FAD-binding FR-type" evidence="9">
    <location>
        <begin position="4"/>
        <end position="110"/>
    </location>
</feature>
<evidence type="ECO:0000256" key="7">
    <source>
        <dbReference type="ARBA" id="ARBA00023014"/>
    </source>
</evidence>
<keyword evidence="5" id="KW-0560">Oxidoreductase</keyword>
<sequence length="320" mass="33784">MAGEATLDLVVVGIAEPVPGVRSFRLAAADGRELPAFVPGSHLIVDCGGEDGGRRTNAYSLTSAGFAPTVYEISVLRVEGGNGGSRWLHTHLELGSRMTARPPRSGFPPIARASRHLLVAGGIGVTPIVSHLRAAARRGQDRRVLYVHRAGRGAHLDDVHGLTDGRAGIFTDRATFAARLEEALVDQPLGTHLYVCGPGPLIDRVVGSARRFGWPGSRIHVEHFGVGTTDPGEPFEVVLTRSGRTVRVPSGTSLLEALEAAGIAIPNRCRHGVCGECRTPVTGGPPLHRDLFLTVAEKAAADCLMPCVSRASGPRLEVPL</sequence>
<accession>E3JB11</accession>
<protein>
    <submittedName>
        <fullName evidence="10">Ferredoxin</fullName>
    </submittedName>
</protein>
<dbReference type="PANTHER" id="PTHR47354">
    <property type="entry name" value="NADH OXIDOREDUCTASE HCR"/>
    <property type="match status" value="1"/>
</dbReference>
<evidence type="ECO:0000256" key="3">
    <source>
        <dbReference type="ARBA" id="ARBA00022714"/>
    </source>
</evidence>
<gene>
    <name evidence="10" type="ordered locus">FraEuI1c_6662</name>
</gene>
<keyword evidence="6" id="KW-0408">Iron</keyword>
<dbReference type="InterPro" id="IPR036010">
    <property type="entry name" value="2Fe-2S_ferredoxin-like_sf"/>
</dbReference>
<dbReference type="InterPro" id="IPR054582">
    <property type="entry name" value="DmmA-like_N"/>
</dbReference>
<organism evidence="10 11">
    <name type="scientific">Pseudofrankia inefficax (strain DSM 45817 / CECT 9037 / DDB 130130 / EuI1c)</name>
    <name type="common">Frankia inefficax</name>
    <dbReference type="NCBI Taxonomy" id="298654"/>
    <lineage>
        <taxon>Bacteria</taxon>
        <taxon>Bacillati</taxon>
        <taxon>Actinomycetota</taxon>
        <taxon>Actinomycetes</taxon>
        <taxon>Frankiales</taxon>
        <taxon>Frankiaceae</taxon>
        <taxon>Pseudofrankia</taxon>
    </lineage>
</organism>
<dbReference type="Pfam" id="PF00111">
    <property type="entry name" value="Fer2"/>
    <property type="match status" value="1"/>
</dbReference>
<evidence type="ECO:0000259" key="9">
    <source>
        <dbReference type="PROSITE" id="PS51384"/>
    </source>
</evidence>
<proteinExistence type="predicted"/>
<dbReference type="GO" id="GO:0016491">
    <property type="term" value="F:oxidoreductase activity"/>
    <property type="evidence" value="ECO:0007669"/>
    <property type="project" value="UniProtKB-KW"/>
</dbReference>
<keyword evidence="2" id="KW-0285">Flavoprotein</keyword>
<keyword evidence="3" id="KW-0001">2Fe-2S</keyword>
<evidence type="ECO:0000256" key="4">
    <source>
        <dbReference type="ARBA" id="ARBA00022723"/>
    </source>
</evidence>
<dbReference type="Pfam" id="PF22290">
    <property type="entry name" value="DmmA-like_N"/>
    <property type="match status" value="1"/>
</dbReference>
<dbReference type="Proteomes" id="UP000002484">
    <property type="component" value="Chromosome"/>
</dbReference>
<keyword evidence="4" id="KW-0479">Metal-binding</keyword>
<dbReference type="Gene3D" id="3.40.50.80">
    <property type="entry name" value="Nucleotide-binding domain of ferredoxin-NADP reductase (FNR) module"/>
    <property type="match status" value="1"/>
</dbReference>
<dbReference type="Gene3D" id="3.10.20.30">
    <property type="match status" value="1"/>
</dbReference>
<dbReference type="FunCoup" id="E3JB11">
    <property type="interactions" value="4"/>
</dbReference>
<dbReference type="KEGG" id="fri:FraEuI1c_6662"/>
<dbReference type="InterPro" id="IPR050415">
    <property type="entry name" value="MRET"/>
</dbReference>
<dbReference type="InterPro" id="IPR017938">
    <property type="entry name" value="Riboflavin_synthase-like_b-brl"/>
</dbReference>
<dbReference type="GO" id="GO:0046872">
    <property type="term" value="F:metal ion binding"/>
    <property type="evidence" value="ECO:0007669"/>
    <property type="project" value="UniProtKB-KW"/>
</dbReference>
<dbReference type="InterPro" id="IPR039261">
    <property type="entry name" value="FNR_nucleotide-bd"/>
</dbReference>